<gene>
    <name evidence="10" type="ORF">BUL40_02655</name>
</gene>
<evidence type="ECO:0000256" key="2">
    <source>
        <dbReference type="ARBA" id="ARBA00022490"/>
    </source>
</evidence>
<evidence type="ECO:0000256" key="5">
    <source>
        <dbReference type="ARBA" id="ARBA00038253"/>
    </source>
</evidence>
<dbReference type="InterPro" id="IPR016032">
    <property type="entry name" value="Sig_transdc_resp-reg_C-effctor"/>
</dbReference>
<keyword evidence="4 6" id="KW-0802">TPR repeat</keyword>
<feature type="repeat" description="TPR" evidence="6">
    <location>
        <begin position="149"/>
        <end position="182"/>
    </location>
</feature>
<comment type="caution">
    <text evidence="10">The sequence shown here is derived from an EMBL/GenBank/DDBJ whole genome shotgun (WGS) entry which is preliminary data.</text>
</comment>
<feature type="repeat" description="TPR" evidence="6">
    <location>
        <begin position="31"/>
        <end position="64"/>
    </location>
</feature>
<dbReference type="PANTHER" id="PTHR46630:SF1">
    <property type="entry name" value="TETRATRICOPEPTIDE REPEAT PROTEIN 29"/>
    <property type="match status" value="1"/>
</dbReference>
<proteinExistence type="inferred from homology"/>
<reference evidence="10 11" key="1">
    <citation type="submission" date="2016-12" db="EMBL/GenBank/DDBJ databases">
        <authorList>
            <person name="Song W.-J."/>
            <person name="Kurnit D.M."/>
        </authorList>
    </citation>
    <scope>NUCLEOTIDE SEQUENCE [LARGE SCALE GENOMIC DNA]</scope>
    <source>
        <strain evidence="10 11">HSG9</strain>
    </source>
</reference>
<dbReference type="Proteomes" id="UP000191680">
    <property type="component" value="Unassembled WGS sequence"/>
</dbReference>
<dbReference type="EMBL" id="MTBC01000001">
    <property type="protein sequence ID" value="OQD44471.1"/>
    <property type="molecule type" value="Genomic_DNA"/>
</dbReference>
<evidence type="ECO:0000313" key="11">
    <source>
        <dbReference type="Proteomes" id="UP000191680"/>
    </source>
</evidence>
<dbReference type="InterPro" id="IPR000792">
    <property type="entry name" value="Tscrpt_reg_LuxR_C"/>
</dbReference>
<dbReference type="InterPro" id="IPR011990">
    <property type="entry name" value="TPR-like_helical_dom_sf"/>
</dbReference>
<keyword evidence="8" id="KW-0472">Membrane</keyword>
<organism evidence="10 11">
    <name type="scientific">Croceivirga radicis</name>
    <dbReference type="NCBI Taxonomy" id="1929488"/>
    <lineage>
        <taxon>Bacteria</taxon>
        <taxon>Pseudomonadati</taxon>
        <taxon>Bacteroidota</taxon>
        <taxon>Flavobacteriia</taxon>
        <taxon>Flavobacteriales</taxon>
        <taxon>Flavobacteriaceae</taxon>
        <taxon>Croceivirga</taxon>
    </lineage>
</organism>
<dbReference type="InterPro" id="IPR051476">
    <property type="entry name" value="Bac_ResReg_Asp_Phosphatase"/>
</dbReference>
<dbReference type="SMART" id="SM00028">
    <property type="entry name" value="TPR"/>
    <property type="match status" value="6"/>
</dbReference>
<sequence>MVQAVVGQEHVAPRSELQFPDFESKEEKTSHSYYLQLGDYLYKAGVYNEAILNYQKALQYSLAQVNKNTTTTLLRFKIGEAHLALRNYNFALNSLNQTLKSVEGTEDEVNVRILIGTCHEKLGQLPLALKEQMAALELAKTYNNKLATAKALESIGSVYEDMNLFKEAKNYFNMALISMPKNNLALEANILNNLADAYRKSGAIQEALPFTIKALQLAKRVNDKHQIESAHKDLAIAYKELGNYKLAYQHLNASDSLNAKIFYAQNTEQINALQSLHEANKKEAEISSLKQENKLVRAKQAVFLVLLIAIVLLAVGFVFYWNKKRRQNAKLVQYKQRMLKAELDKKIAEEENMQKEIKLKAMALSRYSLHLSQKNKILATVSTKLSHISERKNINASAKLKELVSEIDFNLKQEEEWNQFQIYFNDIHPGFTSELIKKAASKLSASELRLAMLVRLNLSSKEIATILRVTPDSIRVARYRLRKKLPIAPEQDLIHHLLQY</sequence>
<keyword evidence="11" id="KW-1185">Reference proteome</keyword>
<dbReference type="SUPFAM" id="SSF48452">
    <property type="entry name" value="TPR-like"/>
    <property type="match status" value="2"/>
</dbReference>
<evidence type="ECO:0000256" key="6">
    <source>
        <dbReference type="PROSITE-ProRule" id="PRU00339"/>
    </source>
</evidence>
<keyword evidence="2" id="KW-0963">Cytoplasm</keyword>
<evidence type="ECO:0000259" key="9">
    <source>
        <dbReference type="SMART" id="SM00421"/>
    </source>
</evidence>
<dbReference type="GO" id="GO:0003677">
    <property type="term" value="F:DNA binding"/>
    <property type="evidence" value="ECO:0007669"/>
    <property type="project" value="InterPro"/>
</dbReference>
<dbReference type="PROSITE" id="PS50005">
    <property type="entry name" value="TPR"/>
    <property type="match status" value="2"/>
</dbReference>
<dbReference type="SMART" id="SM00421">
    <property type="entry name" value="HTH_LUXR"/>
    <property type="match status" value="1"/>
</dbReference>
<dbReference type="Pfam" id="PF13424">
    <property type="entry name" value="TPR_12"/>
    <property type="match status" value="2"/>
</dbReference>
<evidence type="ECO:0000256" key="1">
    <source>
        <dbReference type="ARBA" id="ARBA00004496"/>
    </source>
</evidence>
<feature type="coiled-coil region" evidence="7">
    <location>
        <begin position="324"/>
        <end position="360"/>
    </location>
</feature>
<dbReference type="InterPro" id="IPR019734">
    <property type="entry name" value="TPR_rpt"/>
</dbReference>
<dbReference type="GO" id="GO:0006355">
    <property type="term" value="P:regulation of DNA-templated transcription"/>
    <property type="evidence" value="ECO:0007669"/>
    <property type="project" value="InterPro"/>
</dbReference>
<keyword evidence="8" id="KW-0812">Transmembrane</keyword>
<evidence type="ECO:0000313" key="10">
    <source>
        <dbReference type="EMBL" id="OQD44471.1"/>
    </source>
</evidence>
<keyword evidence="3" id="KW-0677">Repeat</keyword>
<name>A0A1V6LWB1_9FLAO</name>
<dbReference type="Gene3D" id="1.25.40.10">
    <property type="entry name" value="Tetratricopeptide repeat domain"/>
    <property type="match status" value="2"/>
</dbReference>
<evidence type="ECO:0000256" key="7">
    <source>
        <dbReference type="SAM" id="Coils"/>
    </source>
</evidence>
<evidence type="ECO:0000256" key="4">
    <source>
        <dbReference type="ARBA" id="ARBA00022803"/>
    </source>
</evidence>
<comment type="similarity">
    <text evidence="5">Belongs to the Rap family.</text>
</comment>
<dbReference type="AlphaFoldDB" id="A0A1V6LWB1"/>
<keyword evidence="7" id="KW-0175">Coiled coil</keyword>
<accession>A0A1V6LWB1</accession>
<protein>
    <recommendedName>
        <fullName evidence="9">HTH luxR-type domain-containing protein</fullName>
    </recommendedName>
</protein>
<dbReference type="SUPFAM" id="SSF46894">
    <property type="entry name" value="C-terminal effector domain of the bipartite response regulators"/>
    <property type="match status" value="1"/>
</dbReference>
<keyword evidence="8" id="KW-1133">Transmembrane helix</keyword>
<evidence type="ECO:0000256" key="8">
    <source>
        <dbReference type="SAM" id="Phobius"/>
    </source>
</evidence>
<comment type="subcellular location">
    <subcellularLocation>
        <location evidence="1">Cytoplasm</location>
    </subcellularLocation>
</comment>
<evidence type="ECO:0000256" key="3">
    <source>
        <dbReference type="ARBA" id="ARBA00022737"/>
    </source>
</evidence>
<dbReference type="PANTHER" id="PTHR46630">
    <property type="entry name" value="TETRATRICOPEPTIDE REPEAT PROTEIN 29"/>
    <property type="match status" value="1"/>
</dbReference>
<feature type="domain" description="HTH luxR-type" evidence="9">
    <location>
        <begin position="440"/>
        <end position="497"/>
    </location>
</feature>
<dbReference type="GO" id="GO:0005737">
    <property type="term" value="C:cytoplasm"/>
    <property type="evidence" value="ECO:0007669"/>
    <property type="project" value="UniProtKB-SubCell"/>
</dbReference>
<feature type="transmembrane region" description="Helical" evidence="8">
    <location>
        <begin position="301"/>
        <end position="321"/>
    </location>
</feature>